<keyword evidence="1" id="KW-0732">Signal</keyword>
<reference evidence="4" key="1">
    <citation type="journal article" date="2019" name="Int. J. Syst. Evol. Microbiol.">
        <title>The Global Catalogue of Microorganisms (GCM) 10K type strain sequencing project: providing services to taxonomists for standard genome sequencing and annotation.</title>
        <authorList>
            <consortium name="The Broad Institute Genomics Platform"/>
            <consortium name="The Broad Institute Genome Sequencing Center for Infectious Disease"/>
            <person name="Wu L."/>
            <person name="Ma J."/>
        </authorList>
    </citation>
    <scope>NUCLEOTIDE SEQUENCE [LARGE SCALE GENOMIC DNA]</scope>
    <source>
        <strain evidence="4">JCM 17225</strain>
    </source>
</reference>
<evidence type="ECO:0000256" key="1">
    <source>
        <dbReference type="SAM" id="SignalP"/>
    </source>
</evidence>
<protein>
    <recommendedName>
        <fullName evidence="2">DUF5723 domain-containing protein</fullName>
    </recommendedName>
</protein>
<keyword evidence="4" id="KW-1185">Reference proteome</keyword>
<comment type="caution">
    <text evidence="3">The sequence shown here is derived from an EMBL/GenBank/DDBJ whole genome shotgun (WGS) entry which is preliminary data.</text>
</comment>
<feature type="signal peptide" evidence="1">
    <location>
        <begin position="1"/>
        <end position="23"/>
    </location>
</feature>
<accession>A0ABP7TRW4</accession>
<dbReference type="InterPro" id="IPR043781">
    <property type="entry name" value="DUF5723"/>
</dbReference>
<dbReference type="Pfam" id="PF18990">
    <property type="entry name" value="DUF5723"/>
    <property type="match status" value="1"/>
</dbReference>
<evidence type="ECO:0000313" key="4">
    <source>
        <dbReference type="Proteomes" id="UP001501469"/>
    </source>
</evidence>
<organism evidence="3 4">
    <name type="scientific">Hymenobacter glaciei</name>
    <dbReference type="NCBI Taxonomy" id="877209"/>
    <lineage>
        <taxon>Bacteria</taxon>
        <taxon>Pseudomonadati</taxon>
        <taxon>Bacteroidota</taxon>
        <taxon>Cytophagia</taxon>
        <taxon>Cytophagales</taxon>
        <taxon>Hymenobacteraceae</taxon>
        <taxon>Hymenobacter</taxon>
    </lineage>
</organism>
<dbReference type="EMBL" id="BAABDK010000010">
    <property type="protein sequence ID" value="GAA4030185.1"/>
    <property type="molecule type" value="Genomic_DNA"/>
</dbReference>
<feature type="domain" description="DUF5723" evidence="2">
    <location>
        <begin position="100"/>
        <end position="418"/>
    </location>
</feature>
<name>A0ABP7TRW4_9BACT</name>
<gene>
    <name evidence="3" type="ORF">GCM10022409_13050</name>
</gene>
<evidence type="ECO:0000259" key="2">
    <source>
        <dbReference type="Pfam" id="PF18990"/>
    </source>
</evidence>
<evidence type="ECO:0000313" key="3">
    <source>
        <dbReference type="EMBL" id="GAA4030185.1"/>
    </source>
</evidence>
<sequence>MKVSAVSISLLAAGLALPLAARAQNELSNFSATGRGGVVNTFAQDYQAIGVNPANLGRPGEAVVALTVGEAGAGLASRSLSKTLLKHIIFDGNQPIGPAEKAQLVAGFEGENALNINFDATTLGVSITLPSGLGGVAFSNRVRLNTHVALNHNAADVLVNGQYAASLQPYYPSGGGAGTLPPPLVSNFLDGTSIQLAFTSEYNIAYGVRVIDQPMFKASVGAGYRYIQGLGVADVRASSGNLSAYSALSPLFSIDYGALASSPQFNAKTGSALQPVGHGNGYDGGLAFEIGKVVRVGASVTELGTMTWTGNVVTASDQKLQATSSTGIQSYDVFKELVDQFNTDQTNLFSYQAAQERTADLPAKLRLGVGVRISSIFEAGIDYTAPLNKVAGNLTAPFIGLGFDAKPLGWLRVSSGVSGGAGYGASLPLGLTFVSSVWDIGVSSRDVLGYISEKNPYYSAAFGFLRFKIGGEK</sequence>
<proteinExistence type="predicted"/>
<dbReference type="RefSeq" id="WP_345051842.1">
    <property type="nucleotide sequence ID" value="NZ_BAABDK010000010.1"/>
</dbReference>
<feature type="chain" id="PRO_5047476830" description="DUF5723 domain-containing protein" evidence="1">
    <location>
        <begin position="24"/>
        <end position="473"/>
    </location>
</feature>
<dbReference type="Proteomes" id="UP001501469">
    <property type="component" value="Unassembled WGS sequence"/>
</dbReference>